<accession>A0A1H7MH48</accession>
<evidence type="ECO:0000256" key="8">
    <source>
        <dbReference type="ARBA" id="ARBA00030686"/>
    </source>
</evidence>
<evidence type="ECO:0000256" key="9">
    <source>
        <dbReference type="ARBA" id="ARBA00047340"/>
    </source>
</evidence>
<sequence>MRADFSSLAEFAGVLTALPGPDETAQARARARDAMLTKPPGALGRLEELAVWYCGWRGDARARVAAPQVVVFAGNHGVVAQGVSAFPPEVTAQMVANFEAGGAAVNQLAAVVGARMDVCAIDLDRPTGDISEGPAMSEAELVAALRLGWEAVDGQADLLVVGEMGIGNTTSAAAIALALYGGDAAGWTGRGTGLADDALARKARVVARAVAVNAGSGAGGLEVLRRLGGRELAAMAGAMVRARMGRIPVVLDGFICTAAAACLEAAQPGALDHAVAGHVSAEPGHARLLEQLGKVPLLSLGLRLGEGSGGVLAMGVVQAALACHSGMATFAEAGVSEG</sequence>
<dbReference type="GO" id="GO:0008939">
    <property type="term" value="F:nicotinate-nucleotide-dimethylbenzimidazole phosphoribosyltransferase activity"/>
    <property type="evidence" value="ECO:0007669"/>
    <property type="project" value="UniProtKB-UniRule"/>
</dbReference>
<dbReference type="Gene3D" id="3.40.50.10210">
    <property type="match status" value="1"/>
</dbReference>
<evidence type="ECO:0000256" key="7">
    <source>
        <dbReference type="ARBA" id="ARBA00022679"/>
    </source>
</evidence>
<dbReference type="CDD" id="cd02439">
    <property type="entry name" value="DMB-PRT_CobT"/>
    <property type="match status" value="1"/>
</dbReference>
<dbReference type="GO" id="GO:0009236">
    <property type="term" value="P:cobalamin biosynthetic process"/>
    <property type="evidence" value="ECO:0007669"/>
    <property type="project" value="UniProtKB-UniRule"/>
</dbReference>
<dbReference type="AlphaFoldDB" id="A0A1H7MH48"/>
<keyword evidence="12" id="KW-1185">Reference proteome</keyword>
<dbReference type="EC" id="2.4.2.21" evidence="3 10"/>
<evidence type="ECO:0000256" key="3">
    <source>
        <dbReference type="ARBA" id="ARBA00011991"/>
    </source>
</evidence>
<comment type="catalytic activity">
    <reaction evidence="9 10">
        <text>5,6-dimethylbenzimidazole + nicotinate beta-D-ribonucleotide = alpha-ribazole 5'-phosphate + nicotinate + H(+)</text>
        <dbReference type="Rhea" id="RHEA:11196"/>
        <dbReference type="ChEBI" id="CHEBI:15378"/>
        <dbReference type="ChEBI" id="CHEBI:15890"/>
        <dbReference type="ChEBI" id="CHEBI:32544"/>
        <dbReference type="ChEBI" id="CHEBI:57502"/>
        <dbReference type="ChEBI" id="CHEBI:57918"/>
        <dbReference type="EC" id="2.4.2.21"/>
    </reaction>
</comment>
<dbReference type="RefSeq" id="WP_093034158.1">
    <property type="nucleotide sequence ID" value="NZ_FOAG01000003.1"/>
</dbReference>
<evidence type="ECO:0000256" key="10">
    <source>
        <dbReference type="HAMAP-Rule" id="MF_00230"/>
    </source>
</evidence>
<dbReference type="InterPro" id="IPR036087">
    <property type="entry name" value="Nict_dMeBzImd_PRibTrfase_sf"/>
</dbReference>
<keyword evidence="5 10" id="KW-0169">Cobalamin biosynthesis</keyword>
<proteinExistence type="inferred from homology"/>
<keyword evidence="7 10" id="KW-0808">Transferase</keyword>
<feature type="active site" description="Proton acceptor" evidence="10">
    <location>
        <position position="306"/>
    </location>
</feature>
<dbReference type="UniPathway" id="UPA00061">
    <property type="reaction ID" value="UER00516"/>
</dbReference>
<dbReference type="SUPFAM" id="SSF52733">
    <property type="entry name" value="Nicotinate mononucleotide:5,6-dimethylbenzimidazole phosphoribosyltransferase (CobT)"/>
    <property type="match status" value="1"/>
</dbReference>
<dbReference type="STRING" id="1287727.SAMN05443999_103310"/>
<comment type="pathway">
    <text evidence="1 10">Nucleoside biosynthesis; alpha-ribazole biosynthesis; alpha-ribazole from 5,6-dimethylbenzimidazole: step 1/2.</text>
</comment>
<evidence type="ECO:0000313" key="11">
    <source>
        <dbReference type="EMBL" id="SEL10399.1"/>
    </source>
</evidence>
<dbReference type="EMBL" id="FOAG01000003">
    <property type="protein sequence ID" value="SEL10399.1"/>
    <property type="molecule type" value="Genomic_DNA"/>
</dbReference>
<dbReference type="InterPro" id="IPR023195">
    <property type="entry name" value="Nict_dMeBzImd_PRibTrfase_N"/>
</dbReference>
<dbReference type="PANTHER" id="PTHR43463:SF1">
    <property type="entry name" value="NICOTINATE-NUCLEOTIDE--DIMETHYLBENZIMIDAZOLE PHOSPHORIBOSYLTRANSFERASE"/>
    <property type="match status" value="1"/>
</dbReference>
<dbReference type="Pfam" id="PF02277">
    <property type="entry name" value="DBI_PRT"/>
    <property type="match status" value="1"/>
</dbReference>
<keyword evidence="6 10" id="KW-0328">Glycosyltransferase</keyword>
<protein>
    <recommendedName>
        <fullName evidence="4 10">Nicotinate-nucleotide--dimethylbenzimidazole phosphoribosyltransferase</fullName>
        <shortName evidence="10">NN:DBI PRT</shortName>
        <ecNumber evidence="3 10">2.4.2.21</ecNumber>
    </recommendedName>
    <alternativeName>
        <fullName evidence="8 10">N(1)-alpha-phosphoribosyltransferase</fullName>
    </alternativeName>
</protein>
<dbReference type="OrthoDB" id="9781491at2"/>
<evidence type="ECO:0000313" key="12">
    <source>
        <dbReference type="Proteomes" id="UP000199582"/>
    </source>
</evidence>
<reference evidence="11 12" key="1">
    <citation type="submission" date="2016-10" db="EMBL/GenBank/DDBJ databases">
        <authorList>
            <person name="de Groot N.N."/>
        </authorList>
    </citation>
    <scope>NUCLEOTIDE SEQUENCE [LARGE SCALE GENOMIC DNA]</scope>
    <source>
        <strain evidence="11 12">DSM 100674</strain>
    </source>
</reference>
<name>A0A1H7MH48_9RHOB</name>
<dbReference type="InterPro" id="IPR003200">
    <property type="entry name" value="Nict_dMeBzImd_PRibTrfase"/>
</dbReference>
<dbReference type="HAMAP" id="MF_00230">
    <property type="entry name" value="CobT"/>
    <property type="match status" value="1"/>
</dbReference>
<dbReference type="InterPro" id="IPR017846">
    <property type="entry name" value="Nict_dMeBzImd_PRibTrfase_bact"/>
</dbReference>
<dbReference type="NCBIfam" id="NF000996">
    <property type="entry name" value="PRK00105.1"/>
    <property type="match status" value="1"/>
</dbReference>
<dbReference type="NCBIfam" id="TIGR03160">
    <property type="entry name" value="cobT_DBIPRT"/>
    <property type="match status" value="1"/>
</dbReference>
<dbReference type="Proteomes" id="UP000199582">
    <property type="component" value="Unassembled WGS sequence"/>
</dbReference>
<gene>
    <name evidence="10" type="primary">cobT</name>
    <name evidence="11" type="ORF">SAMN05443999_103310</name>
</gene>
<dbReference type="Gene3D" id="1.10.1610.10">
    <property type="match status" value="1"/>
</dbReference>
<comment type="function">
    <text evidence="10">Catalyzes the synthesis of alpha-ribazole-5'-phosphate from nicotinate mononucleotide (NAMN) and 5,6-dimethylbenzimidazole (DMB).</text>
</comment>
<dbReference type="PANTHER" id="PTHR43463">
    <property type="entry name" value="NICOTINATE-NUCLEOTIDE--DIMETHYLBENZIMIDAZOLE PHOSPHORIBOSYLTRANSFERASE"/>
    <property type="match status" value="1"/>
</dbReference>
<organism evidence="11 12">
    <name type="scientific">Roseovarius azorensis</name>
    <dbReference type="NCBI Taxonomy" id="1287727"/>
    <lineage>
        <taxon>Bacteria</taxon>
        <taxon>Pseudomonadati</taxon>
        <taxon>Pseudomonadota</taxon>
        <taxon>Alphaproteobacteria</taxon>
        <taxon>Rhodobacterales</taxon>
        <taxon>Roseobacteraceae</taxon>
        <taxon>Roseovarius</taxon>
    </lineage>
</organism>
<evidence type="ECO:0000256" key="4">
    <source>
        <dbReference type="ARBA" id="ARBA00015486"/>
    </source>
</evidence>
<evidence type="ECO:0000256" key="1">
    <source>
        <dbReference type="ARBA" id="ARBA00005049"/>
    </source>
</evidence>
<evidence type="ECO:0000256" key="5">
    <source>
        <dbReference type="ARBA" id="ARBA00022573"/>
    </source>
</evidence>
<evidence type="ECO:0000256" key="2">
    <source>
        <dbReference type="ARBA" id="ARBA00007110"/>
    </source>
</evidence>
<comment type="similarity">
    <text evidence="2 10">Belongs to the CobT family.</text>
</comment>
<evidence type="ECO:0000256" key="6">
    <source>
        <dbReference type="ARBA" id="ARBA00022676"/>
    </source>
</evidence>